<evidence type="ECO:0000256" key="2">
    <source>
        <dbReference type="ARBA" id="ARBA00022692"/>
    </source>
</evidence>
<dbReference type="PANTHER" id="PTHR37422">
    <property type="entry name" value="TEICHURONIC ACID BIOSYNTHESIS PROTEIN TUAE"/>
    <property type="match status" value="1"/>
</dbReference>
<feature type="transmembrane region" description="Helical" evidence="5">
    <location>
        <begin position="249"/>
        <end position="276"/>
    </location>
</feature>
<comment type="subcellular location">
    <subcellularLocation>
        <location evidence="1">Membrane</location>
        <topology evidence="1">Multi-pass membrane protein</topology>
    </subcellularLocation>
</comment>
<dbReference type="GO" id="GO:0016874">
    <property type="term" value="F:ligase activity"/>
    <property type="evidence" value="ECO:0007669"/>
    <property type="project" value="UniProtKB-KW"/>
</dbReference>
<protein>
    <submittedName>
        <fullName evidence="7">O-antigen ligase family protein</fullName>
    </submittedName>
</protein>
<feature type="transmembrane region" description="Helical" evidence="5">
    <location>
        <begin position="462"/>
        <end position="478"/>
    </location>
</feature>
<keyword evidence="3 5" id="KW-1133">Transmembrane helix</keyword>
<feature type="transmembrane region" description="Helical" evidence="5">
    <location>
        <begin position="210"/>
        <end position="229"/>
    </location>
</feature>
<dbReference type="InterPro" id="IPR051533">
    <property type="entry name" value="WaaL-like"/>
</dbReference>
<feature type="transmembrane region" description="Helical" evidence="5">
    <location>
        <begin position="392"/>
        <end position="418"/>
    </location>
</feature>
<dbReference type="EMBL" id="JAGETX010000003">
    <property type="protein sequence ID" value="MBO3270567.1"/>
    <property type="molecule type" value="Genomic_DNA"/>
</dbReference>
<keyword evidence="8" id="KW-1185">Reference proteome</keyword>
<dbReference type="InterPro" id="IPR007016">
    <property type="entry name" value="O-antigen_ligase-rel_domated"/>
</dbReference>
<dbReference type="RefSeq" id="WP_208307104.1">
    <property type="nucleotide sequence ID" value="NZ_JAGETX010000003.1"/>
</dbReference>
<feature type="domain" description="O-antigen ligase-related" evidence="6">
    <location>
        <begin position="246"/>
        <end position="408"/>
    </location>
</feature>
<keyword evidence="2 5" id="KW-0812">Transmembrane</keyword>
<feature type="transmembrane region" description="Helical" evidence="5">
    <location>
        <begin position="20"/>
        <end position="41"/>
    </location>
</feature>
<evidence type="ECO:0000313" key="8">
    <source>
        <dbReference type="Proteomes" id="UP000670527"/>
    </source>
</evidence>
<accession>A0ABS3TA88</accession>
<dbReference type="Proteomes" id="UP000670527">
    <property type="component" value="Unassembled WGS sequence"/>
</dbReference>
<reference evidence="7 8" key="1">
    <citation type="submission" date="2021-03" db="EMBL/GenBank/DDBJ databases">
        <authorList>
            <person name="Kim M.K."/>
        </authorList>
    </citation>
    <scope>NUCLEOTIDE SEQUENCE [LARGE SCALE GENOMIC DNA]</scope>
    <source>
        <strain evidence="7 8">BT507</strain>
    </source>
</reference>
<feature type="transmembrane region" description="Helical" evidence="5">
    <location>
        <begin position="170"/>
        <end position="190"/>
    </location>
</feature>
<evidence type="ECO:0000256" key="5">
    <source>
        <dbReference type="SAM" id="Phobius"/>
    </source>
</evidence>
<evidence type="ECO:0000256" key="3">
    <source>
        <dbReference type="ARBA" id="ARBA00022989"/>
    </source>
</evidence>
<evidence type="ECO:0000256" key="4">
    <source>
        <dbReference type="ARBA" id="ARBA00023136"/>
    </source>
</evidence>
<feature type="transmembrane region" description="Helical" evidence="5">
    <location>
        <begin position="146"/>
        <end position="164"/>
    </location>
</feature>
<sequence>MSRLLQLLRPADQLQRVFVLFLLLLLPGGVLALLAGSPLWLLPALATLVGAAFAVEWRLLYYAFLCTLPFSYEISGLAGGLSLDMPSEPLMLLLLGNVCLTLLLHPGALPRREWRHPLLLLLALGYGWAILTMLSSVDMVKSVKFLLAKLWYVGPFLFGTLLLLTRPNRVWRIGALYLGGVCFTVVYTLVRHATRGFSFDTINWAIQPFYLNHVIYATVLALLLPYALYGMRAAGRSRTRWLWGVATLLLFLGLLGSFTRASLLSIPIAALCYFVIRYRLTRLMLIGVGVSTIGLTYYLVHNNTYLRYAPSFERTVFNGQDFEKHLEATYKLEDMSGMERVYRWVAAGHMVADRPWMGSGPSTFYPEYKRYTVWSFHTYVSRNPERSTTHNYFLLLMAEQGVPGFLLFTLLVGATLLLCERLYHRSQLPAQRYIVLASSLSFVIIVFHLLLNELVETDKVGSFFFINIAILIRMQTWLEKSTDVELSV</sequence>
<name>A0ABS3TA88_9BACT</name>
<keyword evidence="4 5" id="KW-0472">Membrane</keyword>
<proteinExistence type="predicted"/>
<feature type="transmembrane region" description="Helical" evidence="5">
    <location>
        <begin position="90"/>
        <end position="108"/>
    </location>
</feature>
<evidence type="ECO:0000256" key="1">
    <source>
        <dbReference type="ARBA" id="ARBA00004141"/>
    </source>
</evidence>
<dbReference type="PANTHER" id="PTHR37422:SF23">
    <property type="entry name" value="TEICHURONIC ACID BIOSYNTHESIS PROTEIN TUAE"/>
    <property type="match status" value="1"/>
</dbReference>
<comment type="caution">
    <text evidence="7">The sequence shown here is derived from an EMBL/GenBank/DDBJ whole genome shotgun (WGS) entry which is preliminary data.</text>
</comment>
<evidence type="ECO:0000259" key="6">
    <source>
        <dbReference type="Pfam" id="PF04932"/>
    </source>
</evidence>
<dbReference type="Pfam" id="PF04932">
    <property type="entry name" value="Wzy_C"/>
    <property type="match status" value="1"/>
</dbReference>
<evidence type="ECO:0000313" key="7">
    <source>
        <dbReference type="EMBL" id="MBO3270567.1"/>
    </source>
</evidence>
<feature type="transmembrane region" description="Helical" evidence="5">
    <location>
        <begin position="430"/>
        <end position="450"/>
    </location>
</feature>
<feature type="transmembrane region" description="Helical" evidence="5">
    <location>
        <begin position="283"/>
        <end position="300"/>
    </location>
</feature>
<gene>
    <name evidence="7" type="ORF">J4D97_07900</name>
</gene>
<organism evidence="7 8">
    <name type="scientific">Hymenobacter defluvii</name>
    <dbReference type="NCBI Taxonomy" id="2054411"/>
    <lineage>
        <taxon>Bacteria</taxon>
        <taxon>Pseudomonadati</taxon>
        <taxon>Bacteroidota</taxon>
        <taxon>Cytophagia</taxon>
        <taxon>Cytophagales</taxon>
        <taxon>Hymenobacteraceae</taxon>
        <taxon>Hymenobacter</taxon>
    </lineage>
</organism>
<keyword evidence="7" id="KW-0436">Ligase</keyword>
<feature type="transmembrane region" description="Helical" evidence="5">
    <location>
        <begin position="114"/>
        <end position="134"/>
    </location>
</feature>